<feature type="domain" description="HNH nuclease" evidence="2">
    <location>
        <begin position="57"/>
        <end position="100"/>
    </location>
</feature>
<dbReference type="SUPFAM" id="SSF54060">
    <property type="entry name" value="His-Me finger endonucleases"/>
    <property type="match status" value="1"/>
</dbReference>
<dbReference type="Pfam" id="PF07463">
    <property type="entry name" value="NUMOD4"/>
    <property type="match status" value="1"/>
</dbReference>
<dbReference type="InterPro" id="IPR010902">
    <property type="entry name" value="NUMOD4"/>
</dbReference>
<evidence type="ECO:0000259" key="2">
    <source>
        <dbReference type="Pfam" id="PF13392"/>
    </source>
</evidence>
<dbReference type="EMBL" id="LR796595">
    <property type="protein sequence ID" value="CAB4153837.1"/>
    <property type="molecule type" value="Genomic_DNA"/>
</dbReference>
<proteinExistence type="predicted"/>
<feature type="domain" description="NUMOD4" evidence="1">
    <location>
        <begin position="4"/>
        <end position="47"/>
    </location>
</feature>
<evidence type="ECO:0000313" key="3">
    <source>
        <dbReference type="EMBL" id="CAB4153837.1"/>
    </source>
</evidence>
<accession>A0A6J5N5X8</accession>
<evidence type="ECO:0000259" key="1">
    <source>
        <dbReference type="Pfam" id="PF07463"/>
    </source>
</evidence>
<dbReference type="InterPro" id="IPR003615">
    <property type="entry name" value="HNH_nuc"/>
</dbReference>
<gene>
    <name evidence="3" type="ORF">UFOVP638_30</name>
</gene>
<dbReference type="Pfam" id="PF13392">
    <property type="entry name" value="HNH_3"/>
    <property type="match status" value="1"/>
</dbReference>
<dbReference type="InterPro" id="IPR044925">
    <property type="entry name" value="His-Me_finger_sf"/>
</dbReference>
<protein>
    <submittedName>
        <fullName evidence="3">NUMOD4</fullName>
    </submittedName>
</protein>
<reference evidence="3" key="1">
    <citation type="submission" date="2020-04" db="EMBL/GenBank/DDBJ databases">
        <authorList>
            <person name="Chiriac C."/>
            <person name="Salcher M."/>
            <person name="Ghai R."/>
            <person name="Kavagutti S V."/>
        </authorList>
    </citation>
    <scope>NUCLEOTIDE SEQUENCE</scope>
</reference>
<name>A0A6J5N5X8_9CAUD</name>
<dbReference type="GO" id="GO:0016788">
    <property type="term" value="F:hydrolase activity, acting on ester bonds"/>
    <property type="evidence" value="ECO:0007669"/>
    <property type="project" value="InterPro"/>
</dbReference>
<dbReference type="Gene3D" id="3.90.75.20">
    <property type="match status" value="1"/>
</dbReference>
<organism evidence="3">
    <name type="scientific">uncultured Caudovirales phage</name>
    <dbReference type="NCBI Taxonomy" id="2100421"/>
    <lineage>
        <taxon>Viruses</taxon>
        <taxon>Duplodnaviria</taxon>
        <taxon>Heunggongvirae</taxon>
        <taxon>Uroviricota</taxon>
        <taxon>Caudoviricetes</taxon>
        <taxon>Peduoviridae</taxon>
        <taxon>Maltschvirus</taxon>
        <taxon>Maltschvirus maltsch</taxon>
    </lineage>
</organism>
<sequence length="157" mass="18635">MKKESFARIDEFENYLISENGEVINTITKKVLKPNINTSGYYFVNLYKDKKRHCKMIHKLVFESHTILRSDRKFVIDHIDNNKLNNNLENLQLISNRQNSTKDKKSKSGHFNIYKNNNSWLVRLRVNGEKKSIGTFKNIEDAINKRDEFLKTLNERN</sequence>